<feature type="domain" description="Tyrosinase copper-binding" evidence="4">
    <location>
        <begin position="231"/>
        <end position="242"/>
    </location>
</feature>
<gene>
    <name evidence="5" type="ORF">B0T15DRAFT_481108</name>
</gene>
<dbReference type="AlphaFoldDB" id="A0AAJ0H0A0"/>
<dbReference type="GeneID" id="87884834"/>
<dbReference type="RefSeq" id="XP_062725167.1">
    <property type="nucleotide sequence ID" value="XM_062866005.1"/>
</dbReference>
<protein>
    <recommendedName>
        <fullName evidence="3 4">Tyrosinase copper-binding domain-containing protein</fullName>
    </recommendedName>
</protein>
<dbReference type="InterPro" id="IPR008922">
    <property type="entry name" value="Di-copper_centre_dom_sf"/>
</dbReference>
<keyword evidence="2" id="KW-0186">Copper</keyword>
<dbReference type="Proteomes" id="UP001273166">
    <property type="component" value="Unassembled WGS sequence"/>
</dbReference>
<reference evidence="5" key="1">
    <citation type="journal article" date="2023" name="Mol. Phylogenet. Evol.">
        <title>Genome-scale phylogeny and comparative genomics of the fungal order Sordariales.</title>
        <authorList>
            <person name="Hensen N."/>
            <person name="Bonometti L."/>
            <person name="Westerberg I."/>
            <person name="Brannstrom I.O."/>
            <person name="Guillou S."/>
            <person name="Cros-Aarteil S."/>
            <person name="Calhoun S."/>
            <person name="Haridas S."/>
            <person name="Kuo A."/>
            <person name="Mondo S."/>
            <person name="Pangilinan J."/>
            <person name="Riley R."/>
            <person name="LaButti K."/>
            <person name="Andreopoulos B."/>
            <person name="Lipzen A."/>
            <person name="Chen C."/>
            <person name="Yan M."/>
            <person name="Daum C."/>
            <person name="Ng V."/>
            <person name="Clum A."/>
            <person name="Steindorff A."/>
            <person name="Ohm R.A."/>
            <person name="Martin F."/>
            <person name="Silar P."/>
            <person name="Natvig D.O."/>
            <person name="Lalanne C."/>
            <person name="Gautier V."/>
            <person name="Ament-Velasquez S.L."/>
            <person name="Kruys A."/>
            <person name="Hutchinson M.I."/>
            <person name="Powell A.J."/>
            <person name="Barry K."/>
            <person name="Miller A.N."/>
            <person name="Grigoriev I.V."/>
            <person name="Debuchy R."/>
            <person name="Gladieux P."/>
            <person name="Hiltunen Thoren M."/>
            <person name="Johannesson H."/>
        </authorList>
    </citation>
    <scope>NUCLEOTIDE SEQUENCE</scope>
    <source>
        <strain evidence="5">CBS 333.67</strain>
    </source>
</reference>
<dbReference type="InterPro" id="IPR002227">
    <property type="entry name" value="Tyrosinase_Cu-bd"/>
</dbReference>
<evidence type="ECO:0000259" key="3">
    <source>
        <dbReference type="PROSITE" id="PS00497"/>
    </source>
</evidence>
<dbReference type="Pfam" id="PF00264">
    <property type="entry name" value="Tyrosinase"/>
    <property type="match status" value="1"/>
</dbReference>
<dbReference type="PROSITE" id="PS00498">
    <property type="entry name" value="TYROSINASE_2"/>
    <property type="match status" value="1"/>
</dbReference>
<sequence length="305" mass="34523">MRFPLALQRLHQPRAARRVAEPEHVFRAQYVESVLCLKSKPSELGLNTTRYDNFPYVHNRLNHISEHVPFSRPPHFCSLLNRSRVVHAVAMFLPWHRNFVALYEEALRDCGYTGPMVYWDWSLEADTGLGGNGNRAEGGSDRKCVADGPFKDLRPAYYGDDYAPHCLSRNWNNGTDRPGDMIASTYTPDAVGEVMASQSYQDFRYSLEGGPHRAIHAAVGGDMSPATSPNDPLFFLHHTQVDRLWWLWQQQDPAARTTAFGGPRTQDEDSLEATLEDVMPFLGLAEDVQVSELMTTQSGRLCYVY</sequence>
<dbReference type="GO" id="GO:0016491">
    <property type="term" value="F:oxidoreductase activity"/>
    <property type="evidence" value="ECO:0007669"/>
    <property type="project" value="InterPro"/>
</dbReference>
<dbReference type="PANTHER" id="PTHR11474:SF126">
    <property type="entry name" value="TYROSINASE-LIKE PROTEIN TYR-1-RELATED"/>
    <property type="match status" value="1"/>
</dbReference>
<dbReference type="PROSITE" id="PS00497">
    <property type="entry name" value="TYROSINASE_1"/>
    <property type="match status" value="1"/>
</dbReference>
<evidence type="ECO:0000259" key="4">
    <source>
        <dbReference type="PROSITE" id="PS00498"/>
    </source>
</evidence>
<dbReference type="Gene3D" id="1.10.1280.10">
    <property type="entry name" value="Di-copper center containing domain from catechol oxidase"/>
    <property type="match status" value="1"/>
</dbReference>
<organism evidence="5 6">
    <name type="scientific">Chaetomium strumarium</name>
    <dbReference type="NCBI Taxonomy" id="1170767"/>
    <lineage>
        <taxon>Eukaryota</taxon>
        <taxon>Fungi</taxon>
        <taxon>Dikarya</taxon>
        <taxon>Ascomycota</taxon>
        <taxon>Pezizomycotina</taxon>
        <taxon>Sordariomycetes</taxon>
        <taxon>Sordariomycetidae</taxon>
        <taxon>Sordariales</taxon>
        <taxon>Chaetomiaceae</taxon>
        <taxon>Chaetomium</taxon>
    </lineage>
</organism>
<feature type="domain" description="Tyrosinase copper-binding" evidence="3">
    <location>
        <begin position="87"/>
        <end position="104"/>
    </location>
</feature>
<evidence type="ECO:0000313" key="5">
    <source>
        <dbReference type="EMBL" id="KAK3309387.1"/>
    </source>
</evidence>
<dbReference type="SUPFAM" id="SSF48056">
    <property type="entry name" value="Di-copper centre-containing domain"/>
    <property type="match status" value="1"/>
</dbReference>
<dbReference type="PRINTS" id="PR00092">
    <property type="entry name" value="TYROSINASE"/>
</dbReference>
<dbReference type="InterPro" id="IPR050316">
    <property type="entry name" value="Tyrosinase/Hemocyanin"/>
</dbReference>
<evidence type="ECO:0000256" key="2">
    <source>
        <dbReference type="ARBA" id="ARBA00023008"/>
    </source>
</evidence>
<dbReference type="GO" id="GO:0046872">
    <property type="term" value="F:metal ion binding"/>
    <property type="evidence" value="ECO:0007669"/>
    <property type="project" value="UniProtKB-KW"/>
</dbReference>
<reference evidence="5" key="2">
    <citation type="submission" date="2023-06" db="EMBL/GenBank/DDBJ databases">
        <authorList>
            <consortium name="Lawrence Berkeley National Laboratory"/>
            <person name="Mondo S.J."/>
            <person name="Hensen N."/>
            <person name="Bonometti L."/>
            <person name="Westerberg I."/>
            <person name="Brannstrom I.O."/>
            <person name="Guillou S."/>
            <person name="Cros-Aarteil S."/>
            <person name="Calhoun S."/>
            <person name="Haridas S."/>
            <person name="Kuo A."/>
            <person name="Pangilinan J."/>
            <person name="Riley R."/>
            <person name="Labutti K."/>
            <person name="Andreopoulos B."/>
            <person name="Lipzen A."/>
            <person name="Chen C."/>
            <person name="Yanf M."/>
            <person name="Daum C."/>
            <person name="Ng V."/>
            <person name="Clum A."/>
            <person name="Steindorff A."/>
            <person name="Ohm R."/>
            <person name="Martin F."/>
            <person name="Silar P."/>
            <person name="Natvig D."/>
            <person name="Lalanne C."/>
            <person name="Gautier V."/>
            <person name="Ament-Velasquez S.L."/>
            <person name="Kruys A."/>
            <person name="Hutchinson M.I."/>
            <person name="Powell A.J."/>
            <person name="Barry K."/>
            <person name="Miller A.N."/>
            <person name="Grigoriev I.V."/>
            <person name="Debuchy R."/>
            <person name="Gladieux P."/>
            <person name="Thoren M.H."/>
            <person name="Johannesson H."/>
        </authorList>
    </citation>
    <scope>NUCLEOTIDE SEQUENCE</scope>
    <source>
        <strain evidence="5">CBS 333.67</strain>
    </source>
</reference>
<dbReference type="PANTHER" id="PTHR11474">
    <property type="entry name" value="TYROSINASE FAMILY MEMBER"/>
    <property type="match status" value="1"/>
</dbReference>
<accession>A0AAJ0H0A0</accession>
<dbReference type="EMBL" id="JAUDZG010000001">
    <property type="protein sequence ID" value="KAK3309387.1"/>
    <property type="molecule type" value="Genomic_DNA"/>
</dbReference>
<name>A0AAJ0H0A0_9PEZI</name>
<evidence type="ECO:0000313" key="6">
    <source>
        <dbReference type="Proteomes" id="UP001273166"/>
    </source>
</evidence>
<keyword evidence="1" id="KW-0479">Metal-binding</keyword>
<evidence type="ECO:0000256" key="1">
    <source>
        <dbReference type="ARBA" id="ARBA00022723"/>
    </source>
</evidence>
<keyword evidence="6" id="KW-1185">Reference proteome</keyword>
<proteinExistence type="predicted"/>
<comment type="caution">
    <text evidence="5">The sequence shown here is derived from an EMBL/GenBank/DDBJ whole genome shotgun (WGS) entry which is preliminary data.</text>
</comment>